<feature type="transmembrane region" description="Helical" evidence="1">
    <location>
        <begin position="116"/>
        <end position="139"/>
    </location>
</feature>
<accession>A0AAD6ZJT8</accession>
<reference evidence="3" key="1">
    <citation type="submission" date="2023-03" db="EMBL/GenBank/DDBJ databases">
        <title>Massive genome expansion in bonnet fungi (Mycena s.s.) driven by repeated elements and novel gene families across ecological guilds.</title>
        <authorList>
            <consortium name="Lawrence Berkeley National Laboratory"/>
            <person name="Harder C.B."/>
            <person name="Miyauchi S."/>
            <person name="Viragh M."/>
            <person name="Kuo A."/>
            <person name="Thoen E."/>
            <person name="Andreopoulos B."/>
            <person name="Lu D."/>
            <person name="Skrede I."/>
            <person name="Drula E."/>
            <person name="Henrissat B."/>
            <person name="Morin E."/>
            <person name="Kohler A."/>
            <person name="Barry K."/>
            <person name="LaButti K."/>
            <person name="Morin E."/>
            <person name="Salamov A."/>
            <person name="Lipzen A."/>
            <person name="Mereny Z."/>
            <person name="Hegedus B."/>
            <person name="Baldrian P."/>
            <person name="Stursova M."/>
            <person name="Weitz H."/>
            <person name="Taylor A."/>
            <person name="Grigoriev I.V."/>
            <person name="Nagy L.G."/>
            <person name="Martin F."/>
            <person name="Kauserud H."/>
        </authorList>
    </citation>
    <scope>NUCLEOTIDE SEQUENCE</scope>
    <source>
        <strain evidence="3">CBHHK002</strain>
    </source>
</reference>
<keyword evidence="1" id="KW-0472">Membrane</keyword>
<feature type="transmembrane region" description="Helical" evidence="1">
    <location>
        <begin position="207"/>
        <end position="227"/>
    </location>
</feature>
<evidence type="ECO:0000313" key="3">
    <source>
        <dbReference type="EMBL" id="KAJ7326209.1"/>
    </source>
</evidence>
<protein>
    <recommendedName>
        <fullName evidence="2">DUF6533 domain-containing protein</fullName>
    </recommendedName>
</protein>
<dbReference type="EMBL" id="JARIHO010000042">
    <property type="protein sequence ID" value="KAJ7326209.1"/>
    <property type="molecule type" value="Genomic_DNA"/>
</dbReference>
<keyword evidence="1" id="KW-1133">Transmembrane helix</keyword>
<proteinExistence type="predicted"/>
<dbReference type="AlphaFoldDB" id="A0AAD6ZJT8"/>
<evidence type="ECO:0000256" key="1">
    <source>
        <dbReference type="SAM" id="Phobius"/>
    </source>
</evidence>
<feature type="domain" description="DUF6533" evidence="2">
    <location>
        <begin position="16"/>
        <end position="59"/>
    </location>
</feature>
<comment type="caution">
    <text evidence="3">The sequence shown here is derived from an EMBL/GenBank/DDBJ whole genome shotgun (WGS) entry which is preliminary data.</text>
</comment>
<feature type="transmembrane region" description="Helical" evidence="1">
    <location>
        <begin position="83"/>
        <end position="104"/>
    </location>
</feature>
<dbReference type="Proteomes" id="UP001218218">
    <property type="component" value="Unassembled WGS sequence"/>
</dbReference>
<keyword evidence="1" id="KW-0812">Transmembrane</keyword>
<gene>
    <name evidence="3" type="ORF">DFH08DRAFT_885073</name>
</gene>
<evidence type="ECO:0000259" key="2">
    <source>
        <dbReference type="Pfam" id="PF20151"/>
    </source>
</evidence>
<dbReference type="InterPro" id="IPR045340">
    <property type="entry name" value="DUF6533"/>
</dbReference>
<dbReference type="Pfam" id="PF20151">
    <property type="entry name" value="DUF6533"/>
    <property type="match status" value="1"/>
</dbReference>
<name>A0AAD6ZJT8_9AGAR</name>
<organism evidence="3 4">
    <name type="scientific">Mycena albidolilacea</name>
    <dbReference type="NCBI Taxonomy" id="1033008"/>
    <lineage>
        <taxon>Eukaryota</taxon>
        <taxon>Fungi</taxon>
        <taxon>Dikarya</taxon>
        <taxon>Basidiomycota</taxon>
        <taxon>Agaricomycotina</taxon>
        <taxon>Agaricomycetes</taxon>
        <taxon>Agaricomycetidae</taxon>
        <taxon>Agaricales</taxon>
        <taxon>Marasmiineae</taxon>
        <taxon>Mycenaceae</taxon>
        <taxon>Mycena</taxon>
    </lineage>
</organism>
<keyword evidence="4" id="KW-1185">Reference proteome</keyword>
<evidence type="ECO:0000313" key="4">
    <source>
        <dbReference type="Proteomes" id="UP001218218"/>
    </source>
</evidence>
<feature type="transmembrane region" description="Helical" evidence="1">
    <location>
        <begin position="163"/>
        <end position="186"/>
    </location>
</feature>
<feature type="transmembrane region" description="Helical" evidence="1">
    <location>
        <begin position="50"/>
        <end position="71"/>
    </location>
</feature>
<feature type="transmembrane region" description="Helical" evidence="1">
    <location>
        <begin position="20"/>
        <end position="38"/>
    </location>
</feature>
<sequence length="283" mass="31579">MAMDTTLASHLRTVNCMHVVNITILVFDYSLTFGVEVTHMWTSKWSLSKVLFFCTRYSPAFDVPVLMYYSIASNLSAEHCSQLHAASSWGTVFGMAVAEGILVLRTYALSGRRRGVLIFFTTIWASGVLASIVLLNFFLRSATYGPPPSPAIPGCNLTDGNAIFAGMPFVIVLFNDTVIMLYTLWIGIRNYRHSRNPLILALYRDGITYYLFLCFISAINVATLLQAPMPMAQLFNTFLRVVHSVMSTRILLHVRDIEHKESERTLNTVVSRVVLSFAGLGAD</sequence>